<dbReference type="EMBL" id="EAAA01000081">
    <property type="status" value="NOT_ANNOTATED_CDS"/>
    <property type="molecule type" value="Genomic_DNA"/>
</dbReference>
<proteinExistence type="predicted"/>
<reference evidence="1" key="3">
    <citation type="submission" date="2025-08" db="UniProtKB">
        <authorList>
            <consortium name="Ensembl"/>
        </authorList>
    </citation>
    <scope>IDENTIFICATION</scope>
</reference>
<reference evidence="1" key="4">
    <citation type="submission" date="2025-09" db="UniProtKB">
        <authorList>
            <consortium name="Ensembl"/>
        </authorList>
    </citation>
    <scope>IDENTIFICATION</scope>
</reference>
<evidence type="ECO:0000313" key="1">
    <source>
        <dbReference type="Ensembl" id="ENSCINP00000008970.3"/>
    </source>
</evidence>
<name>F7BMT8_CIOIN</name>
<dbReference type="GeneTree" id="ENSGT00390000010767"/>
<dbReference type="AlphaFoldDB" id="F7BMT8"/>
<dbReference type="HOGENOM" id="CLU_1444042_0_0_1"/>
<evidence type="ECO:0000313" key="2">
    <source>
        <dbReference type="Proteomes" id="UP000008144"/>
    </source>
</evidence>
<reference evidence="2" key="1">
    <citation type="journal article" date="2002" name="Science">
        <title>The draft genome of Ciona intestinalis: insights into chordate and vertebrate origins.</title>
        <authorList>
            <person name="Dehal P."/>
            <person name="Satou Y."/>
            <person name="Campbell R.K."/>
            <person name="Chapman J."/>
            <person name="Degnan B."/>
            <person name="De Tomaso A."/>
            <person name="Davidson B."/>
            <person name="Di Gregorio A."/>
            <person name="Gelpke M."/>
            <person name="Goodstein D.M."/>
            <person name="Harafuji N."/>
            <person name="Hastings K.E."/>
            <person name="Ho I."/>
            <person name="Hotta K."/>
            <person name="Huang W."/>
            <person name="Kawashima T."/>
            <person name="Lemaire P."/>
            <person name="Martinez D."/>
            <person name="Meinertzhagen I.A."/>
            <person name="Necula S."/>
            <person name="Nonaka M."/>
            <person name="Putnam N."/>
            <person name="Rash S."/>
            <person name="Saiga H."/>
            <person name="Satake M."/>
            <person name="Terry A."/>
            <person name="Yamada L."/>
            <person name="Wang H.G."/>
            <person name="Awazu S."/>
            <person name="Azumi K."/>
            <person name="Boore J."/>
            <person name="Branno M."/>
            <person name="Chin-Bow S."/>
            <person name="DeSantis R."/>
            <person name="Doyle S."/>
            <person name="Francino P."/>
            <person name="Keys D.N."/>
            <person name="Haga S."/>
            <person name="Hayashi H."/>
            <person name="Hino K."/>
            <person name="Imai K.S."/>
            <person name="Inaba K."/>
            <person name="Kano S."/>
            <person name="Kobayashi K."/>
            <person name="Kobayashi M."/>
            <person name="Lee B.I."/>
            <person name="Makabe K.W."/>
            <person name="Manohar C."/>
            <person name="Matassi G."/>
            <person name="Medina M."/>
            <person name="Mochizuki Y."/>
            <person name="Mount S."/>
            <person name="Morishita T."/>
            <person name="Miura S."/>
            <person name="Nakayama A."/>
            <person name="Nishizaka S."/>
            <person name="Nomoto H."/>
            <person name="Ohta F."/>
            <person name="Oishi K."/>
            <person name="Rigoutsos I."/>
            <person name="Sano M."/>
            <person name="Sasaki A."/>
            <person name="Sasakura Y."/>
            <person name="Shoguchi E."/>
            <person name="Shin-i T."/>
            <person name="Spagnuolo A."/>
            <person name="Stainier D."/>
            <person name="Suzuki M.M."/>
            <person name="Tassy O."/>
            <person name="Takatori N."/>
            <person name="Tokuoka M."/>
            <person name="Yagi K."/>
            <person name="Yoshizaki F."/>
            <person name="Wada S."/>
            <person name="Zhang C."/>
            <person name="Hyatt P.D."/>
            <person name="Larimer F."/>
            <person name="Detter C."/>
            <person name="Doggett N."/>
            <person name="Glavina T."/>
            <person name="Hawkins T."/>
            <person name="Richardson P."/>
            <person name="Lucas S."/>
            <person name="Kohara Y."/>
            <person name="Levine M."/>
            <person name="Satoh N."/>
            <person name="Rokhsar D.S."/>
        </authorList>
    </citation>
    <scope>NUCLEOTIDE SEQUENCE [LARGE SCALE GENOMIC DNA]</scope>
</reference>
<dbReference type="InParanoid" id="F7BMT8"/>
<keyword evidence="2" id="KW-1185">Reference proteome</keyword>
<dbReference type="Proteomes" id="UP000008144">
    <property type="component" value="Chromosome 1"/>
</dbReference>
<accession>F7BMT8</accession>
<reference evidence="1" key="2">
    <citation type="journal article" date="2008" name="Genome Biol.">
        <title>Improved genome assembly and evidence-based global gene model set for the chordate Ciona intestinalis: new insight into intron and operon populations.</title>
        <authorList>
            <person name="Satou Y."/>
            <person name="Mineta K."/>
            <person name="Ogasawara M."/>
            <person name="Sasakura Y."/>
            <person name="Shoguchi E."/>
            <person name="Ueno K."/>
            <person name="Yamada L."/>
            <person name="Matsumoto J."/>
            <person name="Wasserscheid J."/>
            <person name="Dewar K."/>
            <person name="Wiley G.B."/>
            <person name="Macmil S.L."/>
            <person name="Roe B.A."/>
            <person name="Zeller R.W."/>
            <person name="Hastings K.E."/>
            <person name="Lemaire P."/>
            <person name="Lindquist E."/>
            <person name="Endo T."/>
            <person name="Hotta K."/>
            <person name="Inaba K."/>
        </authorList>
    </citation>
    <scope>NUCLEOTIDE SEQUENCE [LARGE SCALE GENOMIC DNA]</scope>
    <source>
        <strain evidence="1">wild type</strain>
    </source>
</reference>
<organism evidence="1 2">
    <name type="scientific">Ciona intestinalis</name>
    <name type="common">Transparent sea squirt</name>
    <name type="synonym">Ascidia intestinalis</name>
    <dbReference type="NCBI Taxonomy" id="7719"/>
    <lineage>
        <taxon>Eukaryota</taxon>
        <taxon>Metazoa</taxon>
        <taxon>Chordata</taxon>
        <taxon>Tunicata</taxon>
        <taxon>Ascidiacea</taxon>
        <taxon>Phlebobranchia</taxon>
        <taxon>Cionidae</taxon>
        <taxon>Ciona</taxon>
    </lineage>
</organism>
<protein>
    <submittedName>
        <fullName evidence="1">Uncharacterized protein</fullName>
    </submittedName>
</protein>
<sequence>MRYPCHHMAATTLPSQSGTDTHLHHMLLTANQNAQELHCYQYHSQFGVTKQVTNTRRSNNIVQRPPISVSLPRALDTIKDIRRYLCSYTIPKHRDRIIRRLQQPVIGSSAFSYKLSNGIPGVAVFQVNLYGDITYQLLTLSDPQLVYDNQNIVSGQFTQFSGINKQSSELAIGQIYQTWAEAAQKSID</sequence>
<dbReference type="Ensembl" id="ENSCINT00000008970.3">
    <property type="protein sequence ID" value="ENSCINP00000008970.3"/>
    <property type="gene ID" value="ENSCING00000004341.3"/>
</dbReference>